<sequence>MGPLSLYRKFLVVPVRRGQCYGQTVTVADEKLLGLGHRGVSGGDIQKLLEEAEVEVTEEGGVPPRGPRRAPKSSSIVLFPGQGSQQVGMAKGLLKFPNVREMFDVAHRLLGYDLLELCLRGPQETLNKTVHCQPAIFVTSLAATEKLSQENPEAVESCVAVAGFSVGEFAALVFAGALDFTEALYAVKVRAESMQEASELVPSGMLSVIGHPQTKYNAACAEAREHCRSLGLQDPVCEVANYLFPDGRVIAGHVEALKYLQSNSRKYRFLRTKLLPVSGAFHTRLMEPAREPLCKVLKNLNFKQPYVPVFCNVDGKRYKRASNIHQLLTKQVVSPVKWEQTMHAIYERKKGTDFPYTFEAGPGKQLGSVLKKCNLKAWHFYRDIDVFEEQESGQT</sequence>
<evidence type="ECO:0000313" key="18">
    <source>
        <dbReference type="RefSeq" id="XP_018107351.1"/>
    </source>
</evidence>
<dbReference type="OMA" id="LNKTQFT"/>
<comment type="pathway">
    <text evidence="2">Lipid metabolism; fatty acid biosynthesis.</text>
</comment>
<organism evidence="17 18">
    <name type="scientific">Xenopus laevis</name>
    <name type="common">African clawed frog</name>
    <dbReference type="NCBI Taxonomy" id="8355"/>
    <lineage>
        <taxon>Eukaryota</taxon>
        <taxon>Metazoa</taxon>
        <taxon>Chordata</taxon>
        <taxon>Craniata</taxon>
        <taxon>Vertebrata</taxon>
        <taxon>Euteleostomi</taxon>
        <taxon>Amphibia</taxon>
        <taxon>Batrachia</taxon>
        <taxon>Anura</taxon>
        <taxon>Pipoidea</taxon>
        <taxon>Pipidae</taxon>
        <taxon>Xenopodinae</taxon>
        <taxon>Xenopus</taxon>
        <taxon>Xenopus</taxon>
    </lineage>
</organism>
<evidence type="ECO:0000256" key="11">
    <source>
        <dbReference type="ARBA" id="ARBA00048404"/>
    </source>
</evidence>
<keyword evidence="5" id="KW-0808">Transferase</keyword>
<dbReference type="FunFam" id="3.30.70.250:FF:000005">
    <property type="entry name" value="Malonyl-CoA-acyl carrier protein transacylase, mitochondrial"/>
    <property type="match status" value="1"/>
</dbReference>
<dbReference type="RefSeq" id="XP_018107351.1">
    <property type="nucleotide sequence ID" value="XM_018251862.2"/>
</dbReference>
<evidence type="ECO:0000256" key="3">
    <source>
        <dbReference type="ARBA" id="ARBA00013258"/>
    </source>
</evidence>
<dbReference type="STRING" id="8355.A0A1L8GW12"/>
<protein>
    <recommendedName>
        <fullName evidence="13">Malonyl-CoA-acyl carrier protein transacylase, mitochondrial</fullName>
        <ecNumber evidence="3">2.3.1.39</ecNumber>
    </recommendedName>
    <alternativeName>
        <fullName evidence="15">Mitochondrial malonyltransferase</fullName>
    </alternativeName>
    <alternativeName>
        <fullName evidence="14">[Acyl-carrier-protein] malonyltransferase</fullName>
    </alternativeName>
</protein>
<dbReference type="GO" id="GO:0006633">
    <property type="term" value="P:fatty acid biosynthetic process"/>
    <property type="evidence" value="ECO:0007669"/>
    <property type="project" value="UniProtKB-UniPathway"/>
</dbReference>
<dbReference type="SMART" id="SM00827">
    <property type="entry name" value="PKS_AT"/>
    <property type="match status" value="1"/>
</dbReference>
<keyword evidence="9" id="KW-0496">Mitochondrion</keyword>
<keyword evidence="6" id="KW-0276">Fatty acid metabolism</keyword>
<keyword evidence="10" id="KW-0275">Fatty acid biosynthesis</keyword>
<dbReference type="PANTHER" id="PTHR47170:SF2">
    <property type="entry name" value="MALONYL-COA:ACP TRANSACYLASE (MAT) DOMAIN-CONTAINING PROTEIN"/>
    <property type="match status" value="1"/>
</dbReference>
<dbReference type="InterPro" id="IPR014043">
    <property type="entry name" value="Acyl_transferase_dom"/>
</dbReference>
<dbReference type="InterPro" id="IPR001227">
    <property type="entry name" value="Ac_transferase_dom_sf"/>
</dbReference>
<dbReference type="GO" id="GO:0004314">
    <property type="term" value="F:[acyl-carrier-protein] S-malonyltransferase activity"/>
    <property type="evidence" value="ECO:0007669"/>
    <property type="project" value="UniProtKB-EC"/>
</dbReference>
<evidence type="ECO:0000313" key="17">
    <source>
        <dbReference type="Proteomes" id="UP000186698"/>
    </source>
</evidence>
<evidence type="ECO:0000256" key="5">
    <source>
        <dbReference type="ARBA" id="ARBA00022679"/>
    </source>
</evidence>
<keyword evidence="7" id="KW-0809">Transit peptide</keyword>
<keyword evidence="17" id="KW-1185">Reference proteome</keyword>
<dbReference type="AlphaFoldDB" id="A0A1L8GW12"/>
<keyword evidence="4" id="KW-0444">Lipid biosynthesis</keyword>
<dbReference type="PaxDb" id="8355-A0A1L8GW12"/>
<proteinExistence type="inferred from homology"/>
<evidence type="ECO:0000256" key="9">
    <source>
        <dbReference type="ARBA" id="ARBA00023128"/>
    </source>
</evidence>
<dbReference type="EC" id="2.3.1.39" evidence="3"/>
<evidence type="ECO:0000256" key="2">
    <source>
        <dbReference type="ARBA" id="ARBA00005194"/>
    </source>
</evidence>
<dbReference type="InterPro" id="IPR052760">
    <property type="entry name" value="Mitochondrial_malonyltrans"/>
</dbReference>
<dbReference type="Xenbase" id="XB-GENE-17340929">
    <property type="gene designation" value="mcat.L"/>
</dbReference>
<dbReference type="OrthoDB" id="541883at2759"/>
<evidence type="ECO:0000256" key="4">
    <source>
        <dbReference type="ARBA" id="ARBA00022516"/>
    </source>
</evidence>
<dbReference type="KEGG" id="xla:108710717"/>
<dbReference type="Gene3D" id="3.40.366.10">
    <property type="entry name" value="Malonyl-Coenzyme A Acyl Carrier Protein, domain 2"/>
    <property type="match status" value="1"/>
</dbReference>
<evidence type="ECO:0000256" key="10">
    <source>
        <dbReference type="ARBA" id="ARBA00023160"/>
    </source>
</evidence>
<feature type="domain" description="Malonyl-CoA:ACP transacylase (MAT)" evidence="16">
    <location>
        <begin position="78"/>
        <end position="384"/>
    </location>
</feature>
<dbReference type="Gene3D" id="3.30.70.250">
    <property type="entry name" value="Malonyl-CoA ACP transacylase, ACP-binding"/>
    <property type="match status" value="1"/>
</dbReference>
<dbReference type="AGR" id="Xenbase:XB-GENE-17340929"/>
<reference evidence="18" key="1">
    <citation type="submission" date="2025-08" db="UniProtKB">
        <authorList>
            <consortium name="RefSeq"/>
        </authorList>
    </citation>
    <scope>IDENTIFICATION</scope>
    <source>
        <strain evidence="18">J_2021</strain>
        <tissue evidence="18">Erythrocytes</tissue>
    </source>
</reference>
<evidence type="ECO:0000256" key="12">
    <source>
        <dbReference type="ARBA" id="ARBA00061523"/>
    </source>
</evidence>
<dbReference type="Bgee" id="108710717">
    <property type="expression patterns" value="Expressed in oocyte and 20 other cell types or tissues"/>
</dbReference>
<gene>
    <name evidence="18 19" type="primary">mcat.L</name>
</gene>
<accession>A0A1L8GW12</accession>
<dbReference type="Pfam" id="PF00698">
    <property type="entry name" value="Acyl_transf_1"/>
    <property type="match status" value="1"/>
</dbReference>
<evidence type="ECO:0000259" key="16">
    <source>
        <dbReference type="SMART" id="SM00827"/>
    </source>
</evidence>
<keyword evidence="8" id="KW-0443">Lipid metabolism</keyword>
<evidence type="ECO:0000256" key="15">
    <source>
        <dbReference type="ARBA" id="ARBA00083656"/>
    </source>
</evidence>
<dbReference type="Proteomes" id="UP000186698">
    <property type="component" value="Chromosome 3L"/>
</dbReference>
<dbReference type="UniPathway" id="UPA00094"/>
<evidence type="ECO:0000256" key="13">
    <source>
        <dbReference type="ARBA" id="ARBA00069490"/>
    </source>
</evidence>
<evidence type="ECO:0000256" key="1">
    <source>
        <dbReference type="ARBA" id="ARBA00004173"/>
    </source>
</evidence>
<dbReference type="InterPro" id="IPR016035">
    <property type="entry name" value="Acyl_Trfase/lysoPLipase"/>
</dbReference>
<evidence type="ECO:0000256" key="8">
    <source>
        <dbReference type="ARBA" id="ARBA00023098"/>
    </source>
</evidence>
<dbReference type="SUPFAM" id="SSF55048">
    <property type="entry name" value="Probable ACP-binding domain of malonyl-CoA ACP transacylase"/>
    <property type="match status" value="1"/>
</dbReference>
<dbReference type="GeneID" id="108710717"/>
<dbReference type="GO" id="GO:0005739">
    <property type="term" value="C:mitochondrion"/>
    <property type="evidence" value="ECO:0007669"/>
    <property type="project" value="UniProtKB-SubCell"/>
</dbReference>
<dbReference type="CTD" id="108710717"/>
<dbReference type="SUPFAM" id="SSF52151">
    <property type="entry name" value="FabD/lysophospholipase-like"/>
    <property type="match status" value="1"/>
</dbReference>
<evidence type="ECO:0000256" key="7">
    <source>
        <dbReference type="ARBA" id="ARBA00022946"/>
    </source>
</evidence>
<comment type="catalytic activity">
    <reaction evidence="11">
        <text>holo-[ACP] + malonyl-CoA = malonyl-[ACP] + CoA</text>
        <dbReference type="Rhea" id="RHEA:41792"/>
        <dbReference type="Rhea" id="RHEA-COMP:9623"/>
        <dbReference type="Rhea" id="RHEA-COMP:9685"/>
        <dbReference type="ChEBI" id="CHEBI:57287"/>
        <dbReference type="ChEBI" id="CHEBI:57384"/>
        <dbReference type="ChEBI" id="CHEBI:64479"/>
        <dbReference type="ChEBI" id="CHEBI:78449"/>
        <dbReference type="EC" id="2.3.1.39"/>
    </reaction>
    <physiologicalReaction direction="left-to-right" evidence="11">
        <dbReference type="Rhea" id="RHEA:41793"/>
    </physiologicalReaction>
</comment>
<dbReference type="InterPro" id="IPR016036">
    <property type="entry name" value="Malonyl_transacylase_ACP-bd"/>
</dbReference>
<name>A0A1L8GW12_XENLA</name>
<evidence type="ECO:0000313" key="19">
    <source>
        <dbReference type="Xenbase" id="XB-GENE-17340929"/>
    </source>
</evidence>
<comment type="subcellular location">
    <subcellularLocation>
        <location evidence="1">Mitochondrion</location>
    </subcellularLocation>
</comment>
<evidence type="ECO:0000256" key="6">
    <source>
        <dbReference type="ARBA" id="ARBA00022832"/>
    </source>
</evidence>
<dbReference type="PANTHER" id="PTHR47170">
    <property type="entry name" value="MALONYL-COA ACP TRANSACYLASE, ACP-BINDING"/>
    <property type="match status" value="1"/>
</dbReference>
<comment type="similarity">
    <text evidence="12">Belongs to the type II malonyltransferase family.</text>
</comment>
<evidence type="ECO:0000256" key="14">
    <source>
        <dbReference type="ARBA" id="ARBA00077751"/>
    </source>
</evidence>